<proteinExistence type="predicted"/>
<dbReference type="PANTHER" id="PTHR30121">
    <property type="entry name" value="UNCHARACTERIZED PROTEIN YJGR-RELATED"/>
    <property type="match status" value="1"/>
</dbReference>
<dbReference type="Gene3D" id="3.40.50.300">
    <property type="entry name" value="P-loop containing nucleotide triphosphate hydrolases"/>
    <property type="match status" value="2"/>
</dbReference>
<evidence type="ECO:0000313" key="1">
    <source>
        <dbReference type="EMBL" id="QVL17244.1"/>
    </source>
</evidence>
<accession>A0ABX8DP45</accession>
<dbReference type="NCBIfam" id="TIGR03744">
    <property type="entry name" value="traC_PFL_4706"/>
    <property type="match status" value="1"/>
</dbReference>
<reference evidence="1 2" key="1">
    <citation type="journal article" date="2016" name="J. Hazard. Mater.">
        <title>A newly isolated Pseudomonas putida S-1 strain for batch-mode-propanethiol degradation and continuous treatment of propanethiol-containing waste gas.</title>
        <authorList>
            <person name="Chen D.Z."/>
            <person name="Sun Y.M."/>
            <person name="Han L.M."/>
            <person name="Chen J."/>
            <person name="Ye J.X."/>
            <person name="Chen J.M."/>
        </authorList>
    </citation>
    <scope>NUCLEOTIDE SEQUENCE [LARGE SCALE GENOMIC DNA]</scope>
    <source>
        <strain evidence="1 2">S-1</strain>
    </source>
</reference>
<dbReference type="RefSeq" id="WP_213605964.1">
    <property type="nucleotide sequence ID" value="NZ_CP074676.1"/>
</dbReference>
<dbReference type="InterPro" id="IPR027417">
    <property type="entry name" value="P-loop_NTPase"/>
</dbReference>
<dbReference type="Pfam" id="PF11130">
    <property type="entry name" value="TraC_F_IV"/>
    <property type="match status" value="1"/>
</dbReference>
<keyword evidence="2" id="KW-1185">Reference proteome</keyword>
<dbReference type="PANTHER" id="PTHR30121:SF6">
    <property type="entry name" value="SLR6007 PROTEIN"/>
    <property type="match status" value="1"/>
</dbReference>
<dbReference type="EMBL" id="CP074676">
    <property type="protein sequence ID" value="QVL17244.1"/>
    <property type="molecule type" value="Genomic_DNA"/>
</dbReference>
<gene>
    <name evidence="1" type="ORF">KH389_17760</name>
</gene>
<protein>
    <submittedName>
        <fullName evidence="1">Conjugative transfer ATPase</fullName>
    </submittedName>
</protein>
<organism evidence="1 2">
    <name type="scientific">Pseudomonas qingdaonensis</name>
    <dbReference type="NCBI Taxonomy" id="2056231"/>
    <lineage>
        <taxon>Bacteria</taxon>
        <taxon>Pseudomonadati</taxon>
        <taxon>Pseudomonadota</taxon>
        <taxon>Gammaproteobacteria</taxon>
        <taxon>Pseudomonadales</taxon>
        <taxon>Pseudomonadaceae</taxon>
        <taxon>Pseudomonas</taxon>
    </lineage>
</organism>
<evidence type="ECO:0000313" key="2">
    <source>
        <dbReference type="Proteomes" id="UP000678154"/>
    </source>
</evidence>
<dbReference type="InterPro" id="IPR025955">
    <property type="entry name" value="TraC/Conjuga_ATPase"/>
</dbReference>
<name>A0ABX8DP45_9PSED</name>
<dbReference type="Proteomes" id="UP000678154">
    <property type="component" value="Chromosome"/>
</dbReference>
<dbReference type="GeneID" id="87482113"/>
<dbReference type="SUPFAM" id="SSF52540">
    <property type="entry name" value="P-loop containing nucleoside triphosphate hydrolases"/>
    <property type="match status" value="1"/>
</dbReference>
<dbReference type="InterPro" id="IPR051162">
    <property type="entry name" value="T4SS_component"/>
</dbReference>
<dbReference type="InterPro" id="IPR022303">
    <property type="entry name" value="Conjug_Trfer_ATPase"/>
</dbReference>
<sequence>MRNDKADNRAQGWKAWRNPLRPRATVADEAALYAHHPSFTDHLPWVEYLETEQCFLLEDNRSVGAVFELLPLGTEGRELDWLMAARDALEDALQDSFDELDQSPWVAQFFCQDDHDFTSYLNRLTNYIRDSARGTVFTEAYLELSRRHLQAIAKPGGLFEDKVVTRLPWHGNNRRIRLVVYRWLESDAEGTGLTPVQSLQQTCERISAALQACGVHTVRVDGRGLYAWLLPWFNPAPELTDEAPEAFYQQVAYPASGDSESLALPFDHDFAERLFFNEPRSDVQRGLWYFDAQPHRVLVVDKLRRAPLIGQLTGETRKGDAVNALFDQLPEGTVMSLTLVVKPQDVLEEQLSRLARKAIGENLASTQTRQDVDEARTIIGRKHKLYRGTLAFYLRGHDEAQLHQRSVSLANALLGAGLQPVREGDEVGACNSYLRWLPMAYNPARDTRNWYTRLMFAQHLANLAPVWGRSTGTGHPGITLFNRGGSPLSFDPLSRLDRAMNGHLLLFGPTGAGKSATLVSLLMQVMAVYRPRLFIIEAGNSFGLQGDYFATQGLSVNKVQLKPGAAVSLAPFADAWRLVEQADQVASLSVDELDDETASHREDQRDILGELEITARLMITGGEAKEDARLSRADRSLIRECILDAAQTSVAAGRQVLTRDVRNALLGVAADPHLPEKRRERAQEMGESIDLFCQGFEGELFDRTGTSWPESDVTLVDLATYAREGYEAQLSISYISLMNTVNNLAERDQYLGRPIIMVTDEGHIITKNPLLAPFVVKGTKMWRKLGAWFWLATQNLADFPNAAQTMLNMIEWWICLNMPPAEIEEIARFKKLTPAQKALLLSASKEPGKYTEGVVLSKKLETLFRVVPPSLYLALAMTEPEEKAERWSLMQEHRCSELDAAYRVAARIDSARGIDPDPP</sequence>